<evidence type="ECO:0000259" key="9">
    <source>
        <dbReference type="Pfam" id="PF03725"/>
    </source>
</evidence>
<dbReference type="SUPFAM" id="SSF55666">
    <property type="entry name" value="Ribonuclease PH domain 2-like"/>
    <property type="match status" value="1"/>
</dbReference>
<dbReference type="GO" id="GO:0031125">
    <property type="term" value="P:rRNA 3'-end processing"/>
    <property type="evidence" value="ECO:0007669"/>
    <property type="project" value="UniProtKB-ARBA"/>
</dbReference>
<evidence type="ECO:0000256" key="4">
    <source>
        <dbReference type="ARBA" id="ARBA00022694"/>
    </source>
</evidence>
<keyword evidence="6" id="KW-0694">RNA-binding</keyword>
<comment type="function">
    <text evidence="7">Phosphorolytic 3'-5' exoribonuclease that plays an important role in tRNA 3'-end maturation. Removes nucleotide residues following the 3'-CCA terminus of tRNAs; can also add nucleotides to the ends of RNA molecules by using nucleoside diphosphates as substrates, but this may not be physiologically important. Probably plays a role in initiation of 16S rRNA degradation (leading to ribosome degradation) during starvation.</text>
</comment>
<dbReference type="AlphaFoldDB" id="A0A1F4RZE7"/>
<name>A0A1F4RZE7_UNCSA</name>
<dbReference type="GO" id="GO:0008033">
    <property type="term" value="P:tRNA processing"/>
    <property type="evidence" value="ECO:0007669"/>
    <property type="project" value="UniProtKB-UniRule"/>
</dbReference>
<dbReference type="Pfam" id="PF03725">
    <property type="entry name" value="RNase_PH_C"/>
    <property type="match status" value="1"/>
</dbReference>
<keyword evidence="7" id="KW-0808">Transferase</keyword>
<dbReference type="GO" id="GO:0000175">
    <property type="term" value="F:3'-5'-RNA exonuclease activity"/>
    <property type="evidence" value="ECO:0007669"/>
    <property type="project" value="UniProtKB-UniRule"/>
</dbReference>
<dbReference type="PROSITE" id="PS01277">
    <property type="entry name" value="RIBONUCLEASE_PH"/>
    <property type="match status" value="1"/>
</dbReference>
<evidence type="ECO:0000256" key="6">
    <source>
        <dbReference type="ARBA" id="ARBA00022884"/>
    </source>
</evidence>
<evidence type="ECO:0000256" key="2">
    <source>
        <dbReference type="ARBA" id="ARBA00022552"/>
    </source>
</evidence>
<gene>
    <name evidence="7" type="primary">rph</name>
    <name evidence="10" type="ORF">A2290_04810</name>
</gene>
<dbReference type="CDD" id="cd11362">
    <property type="entry name" value="RNase_PH_bact"/>
    <property type="match status" value="1"/>
</dbReference>
<dbReference type="PANTHER" id="PTHR11953:SF0">
    <property type="entry name" value="EXOSOME COMPLEX COMPONENT RRP41"/>
    <property type="match status" value="1"/>
</dbReference>
<feature type="domain" description="Exoribonuclease phosphorolytic" evidence="9">
    <location>
        <begin position="159"/>
        <end position="224"/>
    </location>
</feature>
<dbReference type="InterPro" id="IPR015847">
    <property type="entry name" value="ExoRNase_PH_dom2"/>
</dbReference>
<keyword evidence="5 7" id="KW-0548">Nucleotidyltransferase</keyword>
<keyword evidence="4 7" id="KW-0819">tRNA processing</keyword>
<evidence type="ECO:0000256" key="7">
    <source>
        <dbReference type="HAMAP-Rule" id="MF_00564"/>
    </source>
</evidence>
<feature type="domain" description="Exoribonuclease phosphorolytic" evidence="8">
    <location>
        <begin position="12"/>
        <end position="140"/>
    </location>
</feature>
<evidence type="ECO:0000259" key="8">
    <source>
        <dbReference type="Pfam" id="PF01138"/>
    </source>
</evidence>
<dbReference type="Pfam" id="PF01138">
    <property type="entry name" value="RNase_PH"/>
    <property type="match status" value="1"/>
</dbReference>
<sequence length="238" mass="26344">MSRNYNRKTNQPRPVKITRNYLKHPEGSVLIEVGDTKVICTASVEESVPHHRKNTGLGWITAEYSMLPRATDQRMKRERGGQVKGRTQEIQRLIGRALRAVVDFATLGERSIHIDADVIQADGGTRTASITGAFVAMYDAMLYLKKSGKIDKIPIREFLAAISVGIVKGVCVTDLDYSEDSTAEVDMNIVMTESGKLVEVQGTAEEEPFSQNQLNELIDLAKKGIQKIIKGQKETLGI</sequence>
<comment type="catalytic activity">
    <reaction evidence="7">
        <text>tRNA(n+1) + phosphate = tRNA(n) + a ribonucleoside 5'-diphosphate</text>
        <dbReference type="Rhea" id="RHEA:10628"/>
        <dbReference type="Rhea" id="RHEA-COMP:17343"/>
        <dbReference type="Rhea" id="RHEA-COMP:17344"/>
        <dbReference type="ChEBI" id="CHEBI:43474"/>
        <dbReference type="ChEBI" id="CHEBI:57930"/>
        <dbReference type="ChEBI" id="CHEBI:173114"/>
        <dbReference type="EC" id="2.7.7.56"/>
    </reaction>
</comment>
<dbReference type="InterPro" id="IPR018336">
    <property type="entry name" value="RNase_PH_CS"/>
</dbReference>
<dbReference type="EMBL" id="MEUA01000051">
    <property type="protein sequence ID" value="OGC13564.1"/>
    <property type="molecule type" value="Genomic_DNA"/>
</dbReference>
<dbReference type="InterPro" id="IPR036345">
    <property type="entry name" value="ExoRNase_PH_dom2_sf"/>
</dbReference>
<dbReference type="Gene3D" id="3.30.230.70">
    <property type="entry name" value="GHMP Kinase, N-terminal domain"/>
    <property type="match status" value="1"/>
</dbReference>
<keyword evidence="2 7" id="KW-0698">rRNA processing</keyword>
<dbReference type="NCBIfam" id="TIGR01966">
    <property type="entry name" value="RNasePH"/>
    <property type="match status" value="1"/>
</dbReference>
<reference evidence="10 11" key="1">
    <citation type="journal article" date="2016" name="Nat. Commun.">
        <title>Thousands of microbial genomes shed light on interconnected biogeochemical processes in an aquifer system.</title>
        <authorList>
            <person name="Anantharaman K."/>
            <person name="Brown C.T."/>
            <person name="Hug L.A."/>
            <person name="Sharon I."/>
            <person name="Castelle C.J."/>
            <person name="Probst A.J."/>
            <person name="Thomas B.C."/>
            <person name="Singh A."/>
            <person name="Wilkins M.J."/>
            <person name="Karaoz U."/>
            <person name="Brodie E.L."/>
            <person name="Williams K.H."/>
            <person name="Hubbard S.S."/>
            <person name="Banfield J.F."/>
        </authorList>
    </citation>
    <scope>NUCLEOTIDE SEQUENCE [LARGE SCALE GENOMIC DNA]</scope>
</reference>
<feature type="binding site" evidence="7">
    <location>
        <position position="86"/>
    </location>
    <ligand>
        <name>phosphate</name>
        <dbReference type="ChEBI" id="CHEBI:43474"/>
        <note>substrate</note>
    </ligand>
</feature>
<dbReference type="InterPro" id="IPR027408">
    <property type="entry name" value="PNPase/RNase_PH_dom_sf"/>
</dbReference>
<evidence type="ECO:0000256" key="3">
    <source>
        <dbReference type="ARBA" id="ARBA00022555"/>
    </source>
</evidence>
<dbReference type="InterPro" id="IPR002381">
    <property type="entry name" value="RNase_PH_bac-type"/>
</dbReference>
<comment type="subunit">
    <text evidence="7">Homohexameric ring arranged as a trimer of dimers.</text>
</comment>
<evidence type="ECO:0000313" key="10">
    <source>
        <dbReference type="EMBL" id="OGC13564.1"/>
    </source>
</evidence>
<keyword evidence="3 7" id="KW-0820">tRNA-binding</keyword>
<feature type="binding site" evidence="7">
    <location>
        <begin position="124"/>
        <end position="126"/>
    </location>
    <ligand>
        <name>phosphate</name>
        <dbReference type="ChEBI" id="CHEBI:43474"/>
        <note>substrate</note>
    </ligand>
</feature>
<dbReference type="PANTHER" id="PTHR11953">
    <property type="entry name" value="EXOSOME COMPLEX COMPONENT"/>
    <property type="match status" value="1"/>
</dbReference>
<dbReference type="HAMAP" id="MF_00564">
    <property type="entry name" value="RNase_PH"/>
    <property type="match status" value="1"/>
</dbReference>
<evidence type="ECO:0000313" key="11">
    <source>
        <dbReference type="Proteomes" id="UP000177905"/>
    </source>
</evidence>
<evidence type="ECO:0000256" key="5">
    <source>
        <dbReference type="ARBA" id="ARBA00022695"/>
    </source>
</evidence>
<dbReference type="InterPro" id="IPR050080">
    <property type="entry name" value="RNase_PH"/>
</dbReference>
<proteinExistence type="inferred from homology"/>
<evidence type="ECO:0000256" key="1">
    <source>
        <dbReference type="ARBA" id="ARBA00006678"/>
    </source>
</evidence>
<dbReference type="FunFam" id="3.30.230.70:FF:000003">
    <property type="entry name" value="Ribonuclease PH"/>
    <property type="match status" value="1"/>
</dbReference>
<dbReference type="InterPro" id="IPR020568">
    <property type="entry name" value="Ribosomal_Su5_D2-typ_SF"/>
</dbReference>
<protein>
    <recommendedName>
        <fullName evidence="7">Ribonuclease PH</fullName>
        <shortName evidence="7">RNase PH</shortName>
        <ecNumber evidence="7">2.7.7.56</ecNumber>
    </recommendedName>
    <alternativeName>
        <fullName evidence="7">tRNA nucleotidyltransferase</fullName>
    </alternativeName>
</protein>
<organism evidence="10 11">
    <name type="scientific">candidate division WOR-1 bacterium RIFOXYB2_FULL_36_35</name>
    <dbReference type="NCBI Taxonomy" id="1802578"/>
    <lineage>
        <taxon>Bacteria</taxon>
        <taxon>Bacillati</taxon>
        <taxon>Saganbacteria</taxon>
    </lineage>
</organism>
<dbReference type="InterPro" id="IPR001247">
    <property type="entry name" value="ExoRNase_PH_dom1"/>
</dbReference>
<dbReference type="SUPFAM" id="SSF54211">
    <property type="entry name" value="Ribosomal protein S5 domain 2-like"/>
    <property type="match status" value="1"/>
</dbReference>
<comment type="caution">
    <text evidence="10">The sequence shown here is derived from an EMBL/GenBank/DDBJ whole genome shotgun (WGS) entry which is preliminary data.</text>
</comment>
<dbReference type="GO" id="GO:0016075">
    <property type="term" value="P:rRNA catabolic process"/>
    <property type="evidence" value="ECO:0007669"/>
    <property type="project" value="UniProtKB-UniRule"/>
</dbReference>
<dbReference type="GO" id="GO:0009022">
    <property type="term" value="F:tRNA nucleotidyltransferase activity"/>
    <property type="evidence" value="ECO:0007669"/>
    <property type="project" value="UniProtKB-UniRule"/>
</dbReference>
<accession>A0A1F4RZE7</accession>
<dbReference type="EC" id="2.7.7.56" evidence="7"/>
<dbReference type="Proteomes" id="UP000177905">
    <property type="component" value="Unassembled WGS sequence"/>
</dbReference>
<comment type="similarity">
    <text evidence="1 7">Belongs to the RNase PH family.</text>
</comment>
<dbReference type="GO" id="GO:0000049">
    <property type="term" value="F:tRNA binding"/>
    <property type="evidence" value="ECO:0007669"/>
    <property type="project" value="UniProtKB-UniRule"/>
</dbReference>